<feature type="compositionally biased region" description="Basic and acidic residues" evidence="3">
    <location>
        <begin position="241"/>
        <end position="261"/>
    </location>
</feature>
<comment type="similarity">
    <text evidence="2">Belongs to the LAZY family.</text>
</comment>
<evidence type="ECO:0000313" key="5">
    <source>
        <dbReference type="Proteomes" id="UP000077755"/>
    </source>
</evidence>
<sequence length="269" mass="31174">MKFFSWMQNKLHRGKETTKSNSTSTNNKLIQETKNEEFNDWSNGMLTIGTFGTNDLPDNRERQRLEDDDQSLSQELAAEFTPEEVEKLQKQLTNLLSRKPAAKVDERIANLPLDRFLNCPSSLEVDRRLSSTVCNDLIDEDNEDEEDIDRTIKVILGRCRDACMESNKKSIGKKSVSFLLKKMFVCRSGFAPTPSFRDTLPESRMEKLLRTMLSKKISPQNTSRASSMKKYIEDVQMPNMRKQEEKEDKPNVQKSKWDKTDSEYIVLEI</sequence>
<gene>
    <name evidence="4" type="ORF">DCAR_0518450</name>
</gene>
<dbReference type="GO" id="GO:0009630">
    <property type="term" value="P:gravitropism"/>
    <property type="evidence" value="ECO:0007669"/>
    <property type="project" value="InterPro"/>
</dbReference>
<evidence type="ECO:0000256" key="1">
    <source>
        <dbReference type="ARBA" id="ARBA00022604"/>
    </source>
</evidence>
<evidence type="ECO:0000256" key="3">
    <source>
        <dbReference type="SAM" id="MobiDB-lite"/>
    </source>
</evidence>
<feature type="region of interest" description="Disordered" evidence="3">
    <location>
        <begin position="52"/>
        <end position="71"/>
    </location>
</feature>
<reference evidence="4" key="2">
    <citation type="submission" date="2022-03" db="EMBL/GenBank/DDBJ databases">
        <title>Draft title - Genomic analysis of global carrot germplasm unveils the trajectory of domestication and the origin of high carotenoid orange carrot.</title>
        <authorList>
            <person name="Iorizzo M."/>
            <person name="Ellison S."/>
            <person name="Senalik D."/>
            <person name="Macko-Podgorni A."/>
            <person name="Grzebelus D."/>
            <person name="Bostan H."/>
            <person name="Rolling W."/>
            <person name="Curaba J."/>
            <person name="Simon P."/>
        </authorList>
    </citation>
    <scope>NUCLEOTIDE SEQUENCE</scope>
    <source>
        <tissue evidence="4">Leaf</tissue>
    </source>
</reference>
<feature type="region of interest" description="Disordered" evidence="3">
    <location>
        <begin position="1"/>
        <end position="26"/>
    </location>
</feature>
<feature type="region of interest" description="Disordered" evidence="3">
    <location>
        <begin position="235"/>
        <end position="261"/>
    </location>
</feature>
<dbReference type="PANTHER" id="PTHR34045:SF3">
    <property type="entry name" value="PROTEIN LAZY 4"/>
    <property type="match status" value="1"/>
</dbReference>
<dbReference type="Proteomes" id="UP000077755">
    <property type="component" value="Chromosome 5"/>
</dbReference>
<protein>
    <submittedName>
        <fullName evidence="4">Uncharacterized protein</fullName>
    </submittedName>
</protein>
<keyword evidence="5" id="KW-1185">Reference proteome</keyword>
<dbReference type="AlphaFoldDB" id="A0AAF0X069"/>
<accession>A0AAF0X069</accession>
<evidence type="ECO:0000313" key="4">
    <source>
        <dbReference type="EMBL" id="WOG99102.1"/>
    </source>
</evidence>
<organism evidence="4 5">
    <name type="scientific">Daucus carota subsp. sativus</name>
    <name type="common">Carrot</name>
    <dbReference type="NCBI Taxonomy" id="79200"/>
    <lineage>
        <taxon>Eukaryota</taxon>
        <taxon>Viridiplantae</taxon>
        <taxon>Streptophyta</taxon>
        <taxon>Embryophyta</taxon>
        <taxon>Tracheophyta</taxon>
        <taxon>Spermatophyta</taxon>
        <taxon>Magnoliopsida</taxon>
        <taxon>eudicotyledons</taxon>
        <taxon>Gunneridae</taxon>
        <taxon>Pentapetalae</taxon>
        <taxon>asterids</taxon>
        <taxon>campanulids</taxon>
        <taxon>Apiales</taxon>
        <taxon>Apiaceae</taxon>
        <taxon>Apioideae</taxon>
        <taxon>Scandiceae</taxon>
        <taxon>Daucinae</taxon>
        <taxon>Daucus</taxon>
        <taxon>Daucus sect. Daucus</taxon>
    </lineage>
</organism>
<keyword evidence="1" id="KW-0341">Growth regulation</keyword>
<evidence type="ECO:0000256" key="2">
    <source>
        <dbReference type="ARBA" id="ARBA00024198"/>
    </source>
</evidence>
<dbReference type="PANTHER" id="PTHR34045">
    <property type="entry name" value="OS03G0406300 PROTEIN"/>
    <property type="match status" value="1"/>
</dbReference>
<dbReference type="EMBL" id="CP093347">
    <property type="protein sequence ID" value="WOG99102.1"/>
    <property type="molecule type" value="Genomic_DNA"/>
</dbReference>
<reference evidence="4" key="1">
    <citation type="journal article" date="2016" name="Nat. Genet.">
        <title>A high-quality carrot genome assembly provides new insights into carotenoid accumulation and asterid genome evolution.</title>
        <authorList>
            <person name="Iorizzo M."/>
            <person name="Ellison S."/>
            <person name="Senalik D."/>
            <person name="Zeng P."/>
            <person name="Satapoomin P."/>
            <person name="Huang J."/>
            <person name="Bowman M."/>
            <person name="Iovene M."/>
            <person name="Sanseverino W."/>
            <person name="Cavagnaro P."/>
            <person name="Yildiz M."/>
            <person name="Macko-Podgorni A."/>
            <person name="Moranska E."/>
            <person name="Grzebelus E."/>
            <person name="Grzebelus D."/>
            <person name="Ashrafi H."/>
            <person name="Zheng Z."/>
            <person name="Cheng S."/>
            <person name="Spooner D."/>
            <person name="Van Deynze A."/>
            <person name="Simon P."/>
        </authorList>
    </citation>
    <scope>NUCLEOTIDE SEQUENCE</scope>
    <source>
        <tissue evidence="4">Leaf</tissue>
    </source>
</reference>
<proteinExistence type="inferred from homology"/>
<dbReference type="GO" id="GO:0040008">
    <property type="term" value="P:regulation of growth"/>
    <property type="evidence" value="ECO:0007669"/>
    <property type="project" value="InterPro"/>
</dbReference>
<name>A0AAF0X069_DAUCS</name>
<dbReference type="InterPro" id="IPR044683">
    <property type="entry name" value="LAZY"/>
</dbReference>